<dbReference type="GeneID" id="37070714"/>
<gene>
    <name evidence="2" type="ORF">BO70DRAFT_47570</name>
</gene>
<dbReference type="Proteomes" id="UP000247233">
    <property type="component" value="Unassembled WGS sequence"/>
</dbReference>
<evidence type="ECO:0000313" key="3">
    <source>
        <dbReference type="Proteomes" id="UP000247233"/>
    </source>
</evidence>
<feature type="signal peptide" evidence="1">
    <location>
        <begin position="1"/>
        <end position="15"/>
    </location>
</feature>
<feature type="chain" id="PRO_5016455553" evidence="1">
    <location>
        <begin position="16"/>
        <end position="102"/>
    </location>
</feature>
<dbReference type="EMBL" id="MSFL01000014">
    <property type="protein sequence ID" value="PWY80664.1"/>
    <property type="molecule type" value="Genomic_DNA"/>
</dbReference>
<organism evidence="2 3">
    <name type="scientific">Aspergillus heteromorphus CBS 117.55</name>
    <dbReference type="NCBI Taxonomy" id="1448321"/>
    <lineage>
        <taxon>Eukaryota</taxon>
        <taxon>Fungi</taxon>
        <taxon>Dikarya</taxon>
        <taxon>Ascomycota</taxon>
        <taxon>Pezizomycotina</taxon>
        <taxon>Eurotiomycetes</taxon>
        <taxon>Eurotiomycetidae</taxon>
        <taxon>Eurotiales</taxon>
        <taxon>Aspergillaceae</taxon>
        <taxon>Aspergillus</taxon>
        <taxon>Aspergillus subgen. Circumdati</taxon>
    </lineage>
</organism>
<evidence type="ECO:0000313" key="2">
    <source>
        <dbReference type="EMBL" id="PWY80664.1"/>
    </source>
</evidence>
<protein>
    <submittedName>
        <fullName evidence="2">Uncharacterized protein</fullName>
    </submittedName>
</protein>
<evidence type="ECO:0000256" key="1">
    <source>
        <dbReference type="SAM" id="SignalP"/>
    </source>
</evidence>
<dbReference type="VEuPathDB" id="FungiDB:BO70DRAFT_47570"/>
<accession>A0A317W267</accession>
<dbReference type="RefSeq" id="XP_025398967.1">
    <property type="nucleotide sequence ID" value="XM_025548477.1"/>
</dbReference>
<dbReference type="AlphaFoldDB" id="A0A317W267"/>
<reference evidence="2 3" key="1">
    <citation type="submission" date="2016-12" db="EMBL/GenBank/DDBJ databases">
        <title>The genomes of Aspergillus section Nigri reveals drivers in fungal speciation.</title>
        <authorList>
            <consortium name="DOE Joint Genome Institute"/>
            <person name="Vesth T.C."/>
            <person name="Nybo J."/>
            <person name="Theobald S."/>
            <person name="Brandl J."/>
            <person name="Frisvad J.C."/>
            <person name="Nielsen K.F."/>
            <person name="Lyhne E.K."/>
            <person name="Kogle M.E."/>
            <person name="Kuo A."/>
            <person name="Riley R."/>
            <person name="Clum A."/>
            <person name="Nolan M."/>
            <person name="Lipzen A."/>
            <person name="Salamov A."/>
            <person name="Henrissat B."/>
            <person name="Wiebenga A."/>
            <person name="De Vries R.P."/>
            <person name="Grigoriev I.V."/>
            <person name="Mortensen U.H."/>
            <person name="Andersen M.R."/>
            <person name="Baker S.E."/>
        </authorList>
    </citation>
    <scope>NUCLEOTIDE SEQUENCE [LARGE SCALE GENOMIC DNA]</scope>
    <source>
        <strain evidence="2 3">CBS 117.55</strain>
    </source>
</reference>
<proteinExistence type="predicted"/>
<name>A0A317W267_9EURO</name>
<keyword evidence="1" id="KW-0732">Signal</keyword>
<comment type="caution">
    <text evidence="2">The sequence shown here is derived from an EMBL/GenBank/DDBJ whole genome shotgun (WGS) entry which is preliminary data.</text>
</comment>
<keyword evidence="3" id="KW-1185">Reference proteome</keyword>
<sequence>MVSWVFCAFTTLFWSDRGCLREDRYRLSVWGGKVCTTMRSSLKPVSHRAGCYPETPPPAQEVWAKQSTGIGSTGQDRMDARIITMIIAHHDKNQQAGRQAGR</sequence>